<reference evidence="2 3" key="1">
    <citation type="journal article" date="2013" name="BMC Genomics">
        <title>The miniature genome of a carnivorous plant Genlisea aurea contains a low number of genes and short non-coding sequences.</title>
        <authorList>
            <person name="Leushkin E.V."/>
            <person name="Sutormin R.A."/>
            <person name="Nabieva E.R."/>
            <person name="Penin A.A."/>
            <person name="Kondrashov A.S."/>
            <person name="Logacheva M.D."/>
        </authorList>
    </citation>
    <scope>NUCLEOTIDE SEQUENCE [LARGE SCALE GENOMIC DNA]</scope>
</reference>
<protein>
    <submittedName>
        <fullName evidence="2">Uncharacterized protein</fullName>
    </submittedName>
</protein>
<organism evidence="2 3">
    <name type="scientific">Genlisea aurea</name>
    <dbReference type="NCBI Taxonomy" id="192259"/>
    <lineage>
        <taxon>Eukaryota</taxon>
        <taxon>Viridiplantae</taxon>
        <taxon>Streptophyta</taxon>
        <taxon>Embryophyta</taxon>
        <taxon>Tracheophyta</taxon>
        <taxon>Spermatophyta</taxon>
        <taxon>Magnoliopsida</taxon>
        <taxon>eudicotyledons</taxon>
        <taxon>Gunneridae</taxon>
        <taxon>Pentapetalae</taxon>
        <taxon>asterids</taxon>
        <taxon>lamiids</taxon>
        <taxon>Lamiales</taxon>
        <taxon>Lentibulariaceae</taxon>
        <taxon>Genlisea</taxon>
    </lineage>
</organism>
<proteinExistence type="predicted"/>
<accession>S8C7F1</accession>
<comment type="caution">
    <text evidence="2">The sequence shown here is derived from an EMBL/GenBank/DDBJ whole genome shotgun (WGS) entry which is preliminary data.</text>
</comment>
<dbReference type="OrthoDB" id="1898570at2759"/>
<dbReference type="PANTHER" id="PTHR34271">
    <property type="entry name" value="NUCLEOLAR HISTONE METHYLTRANSFERASE-RELATED PROTEIN"/>
    <property type="match status" value="1"/>
</dbReference>
<feature type="compositionally biased region" description="Basic residues" evidence="1">
    <location>
        <begin position="91"/>
        <end position="102"/>
    </location>
</feature>
<dbReference type="PANTHER" id="PTHR34271:SF1">
    <property type="entry name" value="NUCLEOLAR HISTONE METHYLTRANSFERASE-RELATED PROTEIN"/>
    <property type="match status" value="1"/>
</dbReference>
<sequence>MSNKKVYGGYGCWRFIEEYSYKELIDSLLREDDDGEDVVHTDADTVKESPVQKRKEHCYGWIDDDEEYEAVLGDFVSLESMAEAQENRAVPLKRRRTSRGVPRKNYLW</sequence>
<evidence type="ECO:0000256" key="1">
    <source>
        <dbReference type="SAM" id="MobiDB-lite"/>
    </source>
</evidence>
<dbReference type="Proteomes" id="UP000015453">
    <property type="component" value="Unassembled WGS sequence"/>
</dbReference>
<name>S8C7F1_9LAMI</name>
<evidence type="ECO:0000313" key="3">
    <source>
        <dbReference type="Proteomes" id="UP000015453"/>
    </source>
</evidence>
<dbReference type="AlphaFoldDB" id="S8C7F1"/>
<keyword evidence="3" id="KW-1185">Reference proteome</keyword>
<evidence type="ECO:0000313" key="2">
    <source>
        <dbReference type="EMBL" id="EPS62709.1"/>
    </source>
</evidence>
<dbReference type="EMBL" id="AUSU01005964">
    <property type="protein sequence ID" value="EPS62709.1"/>
    <property type="molecule type" value="Genomic_DNA"/>
</dbReference>
<feature type="region of interest" description="Disordered" evidence="1">
    <location>
        <begin position="87"/>
        <end position="108"/>
    </location>
</feature>
<gene>
    <name evidence="2" type="ORF">M569_12081</name>
</gene>